<dbReference type="SUPFAM" id="SSF51905">
    <property type="entry name" value="FAD/NAD(P)-binding domain"/>
    <property type="match status" value="1"/>
</dbReference>
<dbReference type="Pfam" id="PF00890">
    <property type="entry name" value="FAD_binding_2"/>
    <property type="match status" value="1"/>
</dbReference>
<evidence type="ECO:0000313" key="11">
    <source>
        <dbReference type="Proteomes" id="UP000436429"/>
    </source>
</evidence>
<dbReference type="NCBIfam" id="TIGR01409">
    <property type="entry name" value="TAT_signal_seq"/>
    <property type="match status" value="1"/>
</dbReference>
<comment type="caution">
    <text evidence="6">The sequence shown here is derived from an EMBL/GenBank/DDBJ whole genome shotgun (WGS) entry which is preliminary data.</text>
</comment>
<dbReference type="PANTHER" id="PTHR43400:SF7">
    <property type="entry name" value="FAD-DEPENDENT OXIDOREDUCTASE 2 FAD BINDING DOMAIN-CONTAINING PROTEIN"/>
    <property type="match status" value="1"/>
</dbReference>
<sequence>MSIMMKTNRTDAANAPTTEARGLSRRGFLGVGAAAVGAAAFGLAGCAPQNDNSKTAAAPDGGGEPAAASVEDPWAGFRAEEYAGKADETVDVDFCIVGSGASGMVAAVEAAQSGKSVLVLESQDNPGGNGMFTDCCFSFGSPQMEEGCAKYGLTVTPSEIIRSEIELYDYMVNPLLWADTIAHSADNTSWMVDNGVRFAPTTDYYSGTLGKTPTALMWEDSFFSGGECMMKPLFAAAEKLGVETRTKTRARALKTVDDGSVSGVFAETKDGVLEVNAKAVVLAGGGWAANLDMLAEYGGYDMDITKTSCAPGSVGDTLKMAAAIGGREEAKARGYMFGNLIDGISSYSLPQYYPAIWVNENGERFANEDCGEPCHDYTGTAVGAQDRVYIVLNDAMVDEAEAQGNKDLRKEIEAAAGGASKAVFKGADAADLAKQAGWTGDFAETLATYEGYVAQQNDDEFGKNPKYLASFGEGPLYALMIHQEIALSLGGIITNRQWQVVGEGKQPIKNLYAIGADGQMVYLGLYNLNTSGGHMATNVESGRYAVKHALKTCF</sequence>
<dbReference type="InterPro" id="IPR027477">
    <property type="entry name" value="Succ_DH/fumarate_Rdtase_cat_sf"/>
</dbReference>
<dbReference type="Gene3D" id="3.50.50.60">
    <property type="entry name" value="FAD/NAD(P)-binding domain"/>
    <property type="match status" value="1"/>
</dbReference>
<evidence type="ECO:0000313" key="9">
    <source>
        <dbReference type="Proteomes" id="UP000253857"/>
    </source>
</evidence>
<dbReference type="InterPro" id="IPR050315">
    <property type="entry name" value="FAD-oxidoreductase_2"/>
</dbReference>
<evidence type="ECO:0000313" key="6">
    <source>
        <dbReference type="EMBL" id="MVN33187.1"/>
    </source>
</evidence>
<evidence type="ECO:0000313" key="7">
    <source>
        <dbReference type="EMBL" id="RDB82836.1"/>
    </source>
</evidence>
<dbReference type="SUPFAM" id="SSF56425">
    <property type="entry name" value="Succinate dehydrogenase/fumarate reductase flavoprotein, catalytic domain"/>
    <property type="match status" value="1"/>
</dbReference>
<dbReference type="InterPro" id="IPR036188">
    <property type="entry name" value="FAD/NAD-bd_sf"/>
</dbReference>
<reference evidence="9 10" key="1">
    <citation type="journal article" date="2018" name="Elife">
        <title>Discovery and characterization of a prevalent human gut bacterial enzyme sufficient for the inactivation of a family of plant toxins.</title>
        <authorList>
            <person name="Koppel N."/>
            <person name="Bisanz J.E."/>
            <person name="Pandelia M.E."/>
            <person name="Turnbaugh P.J."/>
            <person name="Balskus E.P."/>
        </authorList>
    </citation>
    <scope>NUCLEOTIDE SEQUENCE [LARGE SCALE GENOMIC DNA]</scope>
    <source>
        <strain evidence="8 10">16A</strain>
        <strain evidence="7 9">FAA1-1-60AUCSF</strain>
    </source>
</reference>
<dbReference type="InterPro" id="IPR003953">
    <property type="entry name" value="FAD-dep_OxRdtase_2_FAD-bd"/>
</dbReference>
<keyword evidence="3" id="KW-0274">FAD</keyword>
<evidence type="ECO:0000256" key="1">
    <source>
        <dbReference type="ARBA" id="ARBA00001974"/>
    </source>
</evidence>
<dbReference type="PANTHER" id="PTHR43400">
    <property type="entry name" value="FUMARATE REDUCTASE"/>
    <property type="match status" value="1"/>
</dbReference>
<dbReference type="Proteomes" id="UP000253915">
    <property type="component" value="Unassembled WGS sequence"/>
</dbReference>
<evidence type="ECO:0000259" key="5">
    <source>
        <dbReference type="Pfam" id="PF00890"/>
    </source>
</evidence>
<evidence type="ECO:0000256" key="4">
    <source>
        <dbReference type="ARBA" id="ARBA00023002"/>
    </source>
</evidence>
<comment type="cofactor">
    <cofactor evidence="1">
        <name>FAD</name>
        <dbReference type="ChEBI" id="CHEBI:57692"/>
    </cofactor>
</comment>
<dbReference type="EMBL" id="PPUQ01000013">
    <property type="protein sequence ID" value="RDC37298.1"/>
    <property type="molecule type" value="Genomic_DNA"/>
</dbReference>
<dbReference type="PROSITE" id="PS51318">
    <property type="entry name" value="TAT"/>
    <property type="match status" value="1"/>
</dbReference>
<keyword evidence="2" id="KW-0285">Flavoprotein</keyword>
<accession>A0A369NGX8</accession>
<name>A0A369NGX8_EGGLN</name>
<keyword evidence="4" id="KW-0560">Oxidoreductase</keyword>
<gene>
    <name evidence="8" type="ORF">C1853_10035</name>
    <name evidence="7" type="ORF">C1871_12770</name>
    <name evidence="6" type="ORF">GO726_08400</name>
</gene>
<evidence type="ECO:0000313" key="8">
    <source>
        <dbReference type="EMBL" id="RDC37298.1"/>
    </source>
</evidence>
<dbReference type="Proteomes" id="UP000253857">
    <property type="component" value="Unassembled WGS sequence"/>
</dbReference>
<dbReference type="InterPro" id="IPR019546">
    <property type="entry name" value="TAT_signal_bac_arc"/>
</dbReference>
<feature type="domain" description="FAD-dependent oxidoreductase 2 FAD-binding" evidence="5">
    <location>
        <begin position="93"/>
        <end position="528"/>
    </location>
</feature>
<dbReference type="Proteomes" id="UP000436429">
    <property type="component" value="Unassembled WGS sequence"/>
</dbReference>
<protein>
    <submittedName>
        <fullName evidence="6">FAD-binding protein</fullName>
    </submittedName>
</protein>
<organism evidence="6 11">
    <name type="scientific">Eggerthella lenta</name>
    <name type="common">Eubacterium lentum</name>
    <dbReference type="NCBI Taxonomy" id="84112"/>
    <lineage>
        <taxon>Bacteria</taxon>
        <taxon>Bacillati</taxon>
        <taxon>Actinomycetota</taxon>
        <taxon>Coriobacteriia</taxon>
        <taxon>Eggerthellales</taxon>
        <taxon>Eggerthellaceae</taxon>
        <taxon>Eggerthella</taxon>
    </lineage>
</organism>
<evidence type="ECO:0000313" key="10">
    <source>
        <dbReference type="Proteomes" id="UP000253915"/>
    </source>
</evidence>
<dbReference type="EMBL" id="WPOM01000013">
    <property type="protein sequence ID" value="MVN33187.1"/>
    <property type="molecule type" value="Genomic_DNA"/>
</dbReference>
<reference evidence="6 11" key="2">
    <citation type="submission" date="2019-11" db="EMBL/GenBank/DDBJ databases">
        <title>Whole genome shotgun sequencing (WGS) data from Adlercreutzia equolifaciens ResAG-91, Eggerthella lenta MRI-F36, MRI-F37, MRI-F40, ResAG-49, ResAG-88, ResAG-121, ResAG-145, and Gordonibacter sp. ResAG-5, ResAG-26, ResAG-43, ResAG-50, ResAG-59.</title>
        <authorList>
            <person name="Stoll D.A."/>
            <person name="Danylec N."/>
            <person name="Franz C.M.A.P."/>
            <person name="Huch M."/>
        </authorList>
    </citation>
    <scope>NUCLEOTIDE SEQUENCE [LARGE SCALE GENOMIC DNA]</scope>
    <source>
        <strain evidence="6 11">ResAG-88</strain>
    </source>
</reference>
<evidence type="ECO:0000256" key="3">
    <source>
        <dbReference type="ARBA" id="ARBA00022827"/>
    </source>
</evidence>
<dbReference type="Gene3D" id="3.90.700.10">
    <property type="entry name" value="Succinate dehydrogenase/fumarate reductase flavoprotein, catalytic domain"/>
    <property type="match status" value="1"/>
</dbReference>
<dbReference type="AlphaFoldDB" id="A0A369NGX8"/>
<dbReference type="InterPro" id="IPR006311">
    <property type="entry name" value="TAT_signal"/>
</dbReference>
<dbReference type="EMBL" id="PPTY01000029">
    <property type="protein sequence ID" value="RDB82836.1"/>
    <property type="molecule type" value="Genomic_DNA"/>
</dbReference>
<dbReference type="GO" id="GO:0033765">
    <property type="term" value="F:steroid dehydrogenase activity, acting on the CH-CH group of donors"/>
    <property type="evidence" value="ECO:0007669"/>
    <property type="project" value="UniProtKB-ARBA"/>
</dbReference>
<proteinExistence type="predicted"/>
<evidence type="ECO:0000256" key="2">
    <source>
        <dbReference type="ARBA" id="ARBA00022630"/>
    </source>
</evidence>